<organism evidence="1 2">
    <name type="scientific">Mesorhizobium temperatum</name>
    <dbReference type="NCBI Taxonomy" id="241416"/>
    <lineage>
        <taxon>Bacteria</taxon>
        <taxon>Pseudomonadati</taxon>
        <taxon>Pseudomonadota</taxon>
        <taxon>Alphaproteobacteria</taxon>
        <taxon>Hyphomicrobiales</taxon>
        <taxon>Phyllobacteriaceae</taxon>
        <taxon>Mesorhizobium</taxon>
    </lineage>
</organism>
<protein>
    <recommendedName>
        <fullName evidence="3">Acyl carrier protein</fullName>
    </recommendedName>
</protein>
<accession>A0A271LTG6</accession>
<name>A0A271LTG6_9HYPH</name>
<evidence type="ECO:0000313" key="2">
    <source>
        <dbReference type="Proteomes" id="UP000216442"/>
    </source>
</evidence>
<dbReference type="EMBL" id="NPKJ01000028">
    <property type="protein sequence ID" value="PAQ10458.1"/>
    <property type="molecule type" value="Genomic_DNA"/>
</dbReference>
<dbReference type="RefSeq" id="WP_095492156.1">
    <property type="nucleotide sequence ID" value="NZ_NPKJ01000028.1"/>
</dbReference>
<dbReference type="AlphaFoldDB" id="A0A271LTG6"/>
<proteinExistence type="predicted"/>
<gene>
    <name evidence="1" type="ORF">CIT26_08405</name>
</gene>
<evidence type="ECO:0008006" key="3">
    <source>
        <dbReference type="Google" id="ProtNLM"/>
    </source>
</evidence>
<dbReference type="Proteomes" id="UP000216442">
    <property type="component" value="Unassembled WGS sequence"/>
</dbReference>
<evidence type="ECO:0000313" key="1">
    <source>
        <dbReference type="EMBL" id="PAQ10458.1"/>
    </source>
</evidence>
<comment type="caution">
    <text evidence="1">The sequence shown here is derived from an EMBL/GenBank/DDBJ whole genome shotgun (WGS) entry which is preliminary data.</text>
</comment>
<sequence length="57" mass="6050">MMEEKVREAIVTELERQAEASPSKLRISVRDEELVADGKIDLDGLATAIVGAVAGAP</sequence>
<reference evidence="1 2" key="1">
    <citation type="submission" date="2017-08" db="EMBL/GenBank/DDBJ databases">
        <title>Mesorhizobium wenxinae sp. nov., a novel rhizobial species isolated from root nodules of chickpea (Cicer arietinum L.).</title>
        <authorList>
            <person name="Zhang J."/>
        </authorList>
    </citation>
    <scope>NUCLEOTIDE SEQUENCE [LARGE SCALE GENOMIC DNA]</scope>
    <source>
        <strain evidence="1 2">SDW018</strain>
    </source>
</reference>
<keyword evidence="2" id="KW-1185">Reference proteome</keyword>